<keyword evidence="1" id="KW-1133">Transmembrane helix</keyword>
<proteinExistence type="predicted"/>
<dbReference type="RefSeq" id="WP_386047240.1">
    <property type="nucleotide sequence ID" value="NZ_JBHUIO010000008.1"/>
</dbReference>
<dbReference type="EMBL" id="JBHUIO010000008">
    <property type="protein sequence ID" value="MFD2170877.1"/>
    <property type="molecule type" value="Genomic_DNA"/>
</dbReference>
<sequence>MYFLLKSAVSGLVIGTITVVAKISPKFGGIIAALPLISLLSLIWLYVQGGKTAELSEFLFGVLYGLPSTIGLIAIVAFALKYSMPLFLSIGLGILGWGLLLFVQKLLLPN</sequence>
<gene>
    <name evidence="2" type="ORF">ACFSOY_12875</name>
</gene>
<evidence type="ECO:0000256" key="1">
    <source>
        <dbReference type="SAM" id="Phobius"/>
    </source>
</evidence>
<feature type="transmembrane region" description="Helical" evidence="1">
    <location>
        <begin position="86"/>
        <end position="108"/>
    </location>
</feature>
<accession>A0ABW4ZY02</accession>
<evidence type="ECO:0000313" key="2">
    <source>
        <dbReference type="EMBL" id="MFD2170877.1"/>
    </source>
</evidence>
<feature type="transmembrane region" description="Helical" evidence="1">
    <location>
        <begin position="59"/>
        <end position="80"/>
    </location>
</feature>
<keyword evidence="1" id="KW-0812">Transmembrane</keyword>
<protein>
    <recommendedName>
        <fullName evidence="4">DUF3147 family protein</fullName>
    </recommendedName>
</protein>
<reference evidence="3" key="1">
    <citation type="journal article" date="2019" name="Int. J. Syst. Evol. Microbiol.">
        <title>The Global Catalogue of Microorganisms (GCM) 10K type strain sequencing project: providing services to taxonomists for standard genome sequencing and annotation.</title>
        <authorList>
            <consortium name="The Broad Institute Genomics Platform"/>
            <consortium name="The Broad Institute Genome Sequencing Center for Infectious Disease"/>
            <person name="Wu L."/>
            <person name="Ma J."/>
        </authorList>
    </citation>
    <scope>NUCLEOTIDE SEQUENCE [LARGE SCALE GENOMIC DNA]</scope>
    <source>
        <strain evidence="3">CGMCC 1.13574</strain>
    </source>
</reference>
<comment type="caution">
    <text evidence="2">The sequence shown here is derived from an EMBL/GenBank/DDBJ whole genome shotgun (WGS) entry which is preliminary data.</text>
</comment>
<organism evidence="2 3">
    <name type="scientific">Tumebacillus lipolyticus</name>
    <dbReference type="NCBI Taxonomy" id="1280370"/>
    <lineage>
        <taxon>Bacteria</taxon>
        <taxon>Bacillati</taxon>
        <taxon>Bacillota</taxon>
        <taxon>Bacilli</taxon>
        <taxon>Bacillales</taxon>
        <taxon>Alicyclobacillaceae</taxon>
        <taxon>Tumebacillus</taxon>
    </lineage>
</organism>
<dbReference type="NCBIfam" id="NF006750">
    <property type="entry name" value="PRK09272.1-3"/>
    <property type="match status" value="1"/>
</dbReference>
<evidence type="ECO:0008006" key="4">
    <source>
        <dbReference type="Google" id="ProtNLM"/>
    </source>
</evidence>
<feature type="transmembrane region" description="Helical" evidence="1">
    <location>
        <begin position="27"/>
        <end position="47"/>
    </location>
</feature>
<keyword evidence="3" id="KW-1185">Reference proteome</keyword>
<dbReference type="Proteomes" id="UP001597343">
    <property type="component" value="Unassembled WGS sequence"/>
</dbReference>
<keyword evidence="1" id="KW-0472">Membrane</keyword>
<evidence type="ECO:0000313" key="3">
    <source>
        <dbReference type="Proteomes" id="UP001597343"/>
    </source>
</evidence>
<name>A0ABW4ZY02_9BACL</name>